<evidence type="ECO:0000313" key="4">
    <source>
        <dbReference type="Proteomes" id="UP000029392"/>
    </source>
</evidence>
<dbReference type="OrthoDB" id="5966715at2"/>
<dbReference type="EMBL" id="AVCH01000182">
    <property type="protein sequence ID" value="KFN45443.1"/>
    <property type="molecule type" value="Genomic_DNA"/>
</dbReference>
<gene>
    <name evidence="3" type="ORF">N790_02210</name>
</gene>
<proteinExistence type="predicted"/>
<feature type="signal peptide" evidence="1">
    <location>
        <begin position="1"/>
        <end position="19"/>
    </location>
</feature>
<dbReference type="Proteomes" id="UP000029392">
    <property type="component" value="Unassembled WGS sequence"/>
</dbReference>
<evidence type="ECO:0000256" key="1">
    <source>
        <dbReference type="SAM" id="SignalP"/>
    </source>
</evidence>
<keyword evidence="4" id="KW-1185">Reference proteome</keyword>
<accession>A0A091AYS9</accession>
<feature type="non-terminal residue" evidence="3">
    <location>
        <position position="75"/>
    </location>
</feature>
<dbReference type="Pfam" id="PF13511">
    <property type="entry name" value="DUF4124"/>
    <property type="match status" value="1"/>
</dbReference>
<sequence length="75" mass="7709">MRAVIFLVLPLLAAGPAAAESLYKCTDAKGAVSIQSEPCPAGSTQAWKRDATPEAGPSVEELAARAALADAEARR</sequence>
<feature type="domain" description="DUF4124" evidence="2">
    <location>
        <begin position="11"/>
        <end position="45"/>
    </location>
</feature>
<evidence type="ECO:0000259" key="2">
    <source>
        <dbReference type="Pfam" id="PF13511"/>
    </source>
</evidence>
<dbReference type="AlphaFoldDB" id="A0A091AYS9"/>
<dbReference type="STRING" id="1384054.N790_02210"/>
<dbReference type="InterPro" id="IPR025392">
    <property type="entry name" value="DUF4124"/>
</dbReference>
<feature type="chain" id="PRO_5001871052" description="DUF4124 domain-containing protein" evidence="1">
    <location>
        <begin position="20"/>
        <end position="75"/>
    </location>
</feature>
<keyword evidence="1" id="KW-0732">Signal</keyword>
<reference evidence="3 4" key="1">
    <citation type="submission" date="2013-09" db="EMBL/GenBank/DDBJ databases">
        <title>Genome sequencing of Arenimonas malthae.</title>
        <authorList>
            <person name="Chen F."/>
            <person name="Wang G."/>
        </authorList>
    </citation>
    <scope>NUCLEOTIDE SEQUENCE [LARGE SCALE GENOMIC DNA]</scope>
    <source>
        <strain evidence="3 4">CC-JY-1</strain>
    </source>
</reference>
<name>A0A091AYS9_9GAMM</name>
<comment type="caution">
    <text evidence="3">The sequence shown here is derived from an EMBL/GenBank/DDBJ whole genome shotgun (WGS) entry which is preliminary data.</text>
</comment>
<organism evidence="3 4">
    <name type="scientific">Arenimonas malthae CC-JY-1</name>
    <dbReference type="NCBI Taxonomy" id="1384054"/>
    <lineage>
        <taxon>Bacteria</taxon>
        <taxon>Pseudomonadati</taxon>
        <taxon>Pseudomonadota</taxon>
        <taxon>Gammaproteobacteria</taxon>
        <taxon>Lysobacterales</taxon>
        <taxon>Lysobacteraceae</taxon>
        <taxon>Arenimonas</taxon>
    </lineage>
</organism>
<evidence type="ECO:0000313" key="3">
    <source>
        <dbReference type="EMBL" id="KFN45443.1"/>
    </source>
</evidence>
<protein>
    <recommendedName>
        <fullName evidence="2">DUF4124 domain-containing protein</fullName>
    </recommendedName>
</protein>
<dbReference type="RefSeq" id="WP_043804234.1">
    <property type="nucleotide sequence ID" value="NZ_AVCH01000182.1"/>
</dbReference>